<dbReference type="GeneID" id="93789128"/>
<dbReference type="Proteomes" id="UP000264146">
    <property type="component" value="Chromosome"/>
</dbReference>
<dbReference type="EMBL" id="UHEF01000001">
    <property type="protein sequence ID" value="SUM86775.1"/>
    <property type="molecule type" value="Genomic_DNA"/>
</dbReference>
<feature type="transmembrane region" description="Helical" evidence="1">
    <location>
        <begin position="7"/>
        <end position="28"/>
    </location>
</feature>
<keyword evidence="1" id="KW-0812">Transmembrane</keyword>
<gene>
    <name evidence="3" type="ORF">NCTC12218_00382</name>
</gene>
<name>A0A7Z7VWA4_STASC</name>
<dbReference type="AlphaFoldDB" id="A0A7Z7VWA4"/>
<evidence type="ECO:0000313" key="3">
    <source>
        <dbReference type="EMBL" id="SUM86775.1"/>
    </source>
</evidence>
<accession>A0A7Z7VWA4</accession>
<evidence type="ECO:0000313" key="4">
    <source>
        <dbReference type="Proteomes" id="UP000264146"/>
    </source>
</evidence>
<reference evidence="2 4" key="2">
    <citation type="submission" date="2020-11" db="EMBL/GenBank/DDBJ databases">
        <authorList>
            <consortium name="Pathogen Informatics"/>
        </authorList>
    </citation>
    <scope>NUCLEOTIDE SEQUENCE [LARGE SCALE GENOMIC DNA]</scope>
    <source>
        <strain evidence="2 4">NCTC12218</strain>
    </source>
</reference>
<evidence type="ECO:0000256" key="1">
    <source>
        <dbReference type="SAM" id="Phobius"/>
    </source>
</evidence>
<protein>
    <submittedName>
        <fullName evidence="3">Uncharacterized protein</fullName>
    </submittedName>
</protein>
<keyword evidence="1" id="KW-0472">Membrane</keyword>
<proteinExistence type="predicted"/>
<sequence length="44" mass="4984">MKQCYKLSAYIFGGIAVAVLAGVAYLSYQQYQQDEEIMNDNFKA</sequence>
<dbReference type="EMBL" id="LR962863">
    <property type="protein sequence ID" value="CAD7358798.1"/>
    <property type="molecule type" value="Genomic_DNA"/>
</dbReference>
<keyword evidence="1" id="KW-1133">Transmembrane helix</keyword>
<reference evidence="3" key="1">
    <citation type="submission" date="2018-06" db="EMBL/GenBank/DDBJ databases">
        <authorList>
            <consortium name="Pathogen Informatics"/>
            <person name="Doyle S."/>
        </authorList>
    </citation>
    <scope>NUCLEOTIDE SEQUENCE [LARGE SCALE GENOMIC DNA]</scope>
    <source>
        <strain evidence="3">NCTC12218</strain>
    </source>
</reference>
<evidence type="ECO:0000313" key="2">
    <source>
        <dbReference type="EMBL" id="CAD7358798.1"/>
    </source>
</evidence>
<dbReference type="RefSeq" id="WP_016426089.1">
    <property type="nucleotide sequence ID" value="NZ_CABKRV010000002.1"/>
</dbReference>
<organism evidence="3">
    <name type="scientific">Staphylococcus schleiferi</name>
    <dbReference type="NCBI Taxonomy" id="1295"/>
    <lineage>
        <taxon>Bacteria</taxon>
        <taxon>Bacillati</taxon>
        <taxon>Bacillota</taxon>
        <taxon>Bacilli</taxon>
        <taxon>Bacillales</taxon>
        <taxon>Staphylococcaceae</taxon>
        <taxon>Staphylococcus</taxon>
    </lineage>
</organism>